<keyword evidence="7" id="KW-1185">Reference proteome</keyword>
<dbReference type="GO" id="GO:0003677">
    <property type="term" value="F:DNA binding"/>
    <property type="evidence" value="ECO:0007669"/>
    <property type="project" value="UniProtKB-KW"/>
</dbReference>
<dbReference type="GO" id="GO:0032993">
    <property type="term" value="C:protein-DNA complex"/>
    <property type="evidence" value="ECO:0007669"/>
    <property type="project" value="TreeGrafter"/>
</dbReference>
<dbReference type="Pfam" id="PF00126">
    <property type="entry name" value="HTH_1"/>
    <property type="match status" value="1"/>
</dbReference>
<reference evidence="6 7" key="1">
    <citation type="submission" date="2019-05" db="EMBL/GenBank/DDBJ databases">
        <title>Verrucobacter flavum gen. nov., sp. nov. a new member of the family Verrucomicrobiaceae.</title>
        <authorList>
            <person name="Szuroczki S."/>
            <person name="Abbaszade G."/>
            <person name="Szabo A."/>
            <person name="Felfoldi T."/>
            <person name="Schumann P."/>
            <person name="Boka K."/>
            <person name="Keki Z."/>
            <person name="Toumi M."/>
            <person name="Toth E."/>
        </authorList>
    </citation>
    <scope>NUCLEOTIDE SEQUENCE [LARGE SCALE GENOMIC DNA]</scope>
    <source>
        <strain evidence="6 7">MG-N-17</strain>
    </source>
</reference>
<comment type="caution">
    <text evidence="6">The sequence shown here is derived from an EMBL/GenBank/DDBJ whole genome shotgun (WGS) entry which is preliminary data.</text>
</comment>
<evidence type="ECO:0000256" key="2">
    <source>
        <dbReference type="ARBA" id="ARBA00023015"/>
    </source>
</evidence>
<dbReference type="Proteomes" id="UP000306196">
    <property type="component" value="Unassembled WGS sequence"/>
</dbReference>
<evidence type="ECO:0000256" key="1">
    <source>
        <dbReference type="ARBA" id="ARBA00009437"/>
    </source>
</evidence>
<evidence type="ECO:0000313" key="7">
    <source>
        <dbReference type="Proteomes" id="UP000306196"/>
    </source>
</evidence>
<proteinExistence type="inferred from homology"/>
<feature type="domain" description="HTH lysR-type" evidence="5">
    <location>
        <begin position="5"/>
        <end position="62"/>
    </location>
</feature>
<dbReference type="SUPFAM" id="SSF46785">
    <property type="entry name" value="Winged helix' DNA-binding domain"/>
    <property type="match status" value="1"/>
</dbReference>
<evidence type="ECO:0000313" key="6">
    <source>
        <dbReference type="EMBL" id="TLD72447.1"/>
    </source>
</evidence>
<dbReference type="PANTHER" id="PTHR30346">
    <property type="entry name" value="TRANSCRIPTIONAL DUAL REGULATOR HCAR-RELATED"/>
    <property type="match status" value="1"/>
</dbReference>
<dbReference type="PRINTS" id="PR00039">
    <property type="entry name" value="HTHLYSR"/>
</dbReference>
<accession>A0A5R8KJL6</accession>
<protein>
    <submittedName>
        <fullName evidence="6">LysR family transcriptional regulator</fullName>
    </submittedName>
</protein>
<dbReference type="FunFam" id="1.10.10.10:FF:000001">
    <property type="entry name" value="LysR family transcriptional regulator"/>
    <property type="match status" value="1"/>
</dbReference>
<dbReference type="SUPFAM" id="SSF53850">
    <property type="entry name" value="Periplasmic binding protein-like II"/>
    <property type="match status" value="1"/>
</dbReference>
<dbReference type="Pfam" id="PF03466">
    <property type="entry name" value="LysR_substrate"/>
    <property type="match status" value="1"/>
</dbReference>
<sequence>MLGGVELRHLRYFVAVAEEENVSRAALRLHLSQPALSRQIGDMEKEMGFALLERGAKSVRLTDAGRVFLKEACVVLKRLEEGVEKARAVATGGKGELHIGYAPSLTPQILPRTMRAYQAEREQRGIKVLLHDLSTEEMLTKLRDGSLHLAMMVRPPKSAMRGLCYEELLLSPMCMAVHPEHALAKKKSVTVAQVVKEPIIGYDRLEYPGYYEELGAIFASTKMKLNVVEEHDSATSLIAAVEAGGGVAVVPGTLSCISGSRLKLIPIEPAPEPLSIGATWTKEGLIPSANRFLQLAIELSVNVKPV</sequence>
<gene>
    <name evidence="6" type="ORF">FEM03_03580</name>
</gene>
<keyword evidence="2" id="KW-0805">Transcription regulation</keyword>
<evidence type="ECO:0000256" key="4">
    <source>
        <dbReference type="ARBA" id="ARBA00023163"/>
    </source>
</evidence>
<dbReference type="InterPro" id="IPR036390">
    <property type="entry name" value="WH_DNA-bd_sf"/>
</dbReference>
<dbReference type="Gene3D" id="3.40.190.10">
    <property type="entry name" value="Periplasmic binding protein-like II"/>
    <property type="match status" value="2"/>
</dbReference>
<dbReference type="InterPro" id="IPR005119">
    <property type="entry name" value="LysR_subst-bd"/>
</dbReference>
<evidence type="ECO:0000259" key="5">
    <source>
        <dbReference type="PROSITE" id="PS50931"/>
    </source>
</evidence>
<dbReference type="AlphaFoldDB" id="A0A5R8KJL6"/>
<dbReference type="PROSITE" id="PS50931">
    <property type="entry name" value="HTH_LYSR"/>
    <property type="match status" value="1"/>
</dbReference>
<comment type="similarity">
    <text evidence="1">Belongs to the LysR transcriptional regulatory family.</text>
</comment>
<dbReference type="CDD" id="cd08414">
    <property type="entry name" value="PBP2_LTTR_aromatics_like"/>
    <property type="match status" value="1"/>
</dbReference>
<keyword evidence="3" id="KW-0238">DNA-binding</keyword>
<dbReference type="InterPro" id="IPR036388">
    <property type="entry name" value="WH-like_DNA-bd_sf"/>
</dbReference>
<name>A0A5R8KJL6_9BACT</name>
<dbReference type="PANTHER" id="PTHR30346:SF17">
    <property type="entry name" value="LYSR FAMILY TRANSCRIPTIONAL REGULATOR"/>
    <property type="match status" value="1"/>
</dbReference>
<dbReference type="InterPro" id="IPR000847">
    <property type="entry name" value="LysR_HTH_N"/>
</dbReference>
<keyword evidence="4" id="KW-0804">Transcription</keyword>
<organism evidence="6 7">
    <name type="scientific">Phragmitibacter flavus</name>
    <dbReference type="NCBI Taxonomy" id="2576071"/>
    <lineage>
        <taxon>Bacteria</taxon>
        <taxon>Pseudomonadati</taxon>
        <taxon>Verrucomicrobiota</taxon>
        <taxon>Verrucomicrobiia</taxon>
        <taxon>Verrucomicrobiales</taxon>
        <taxon>Verrucomicrobiaceae</taxon>
        <taxon>Phragmitibacter</taxon>
    </lineage>
</organism>
<dbReference type="GO" id="GO:0003700">
    <property type="term" value="F:DNA-binding transcription factor activity"/>
    <property type="evidence" value="ECO:0007669"/>
    <property type="project" value="InterPro"/>
</dbReference>
<dbReference type="Gene3D" id="1.10.10.10">
    <property type="entry name" value="Winged helix-like DNA-binding domain superfamily/Winged helix DNA-binding domain"/>
    <property type="match status" value="1"/>
</dbReference>
<dbReference type="EMBL" id="VAUV01000002">
    <property type="protein sequence ID" value="TLD72447.1"/>
    <property type="molecule type" value="Genomic_DNA"/>
</dbReference>
<dbReference type="RefSeq" id="WP_138084801.1">
    <property type="nucleotide sequence ID" value="NZ_VAUV01000002.1"/>
</dbReference>
<dbReference type="OrthoDB" id="5317428at2"/>
<evidence type="ECO:0000256" key="3">
    <source>
        <dbReference type="ARBA" id="ARBA00023125"/>
    </source>
</evidence>